<protein>
    <submittedName>
        <fullName evidence="2">DUF2829 domain-containing protein</fullName>
    </submittedName>
</protein>
<comment type="caution">
    <text evidence="2">The sequence shown here is derived from an EMBL/GenBank/DDBJ whole genome shotgun (WGS) entry which is preliminary data.</text>
</comment>
<gene>
    <name evidence="2" type="ORF">ACFSNB_03015</name>
</gene>
<proteinExistence type="predicted"/>
<keyword evidence="3" id="KW-1185">Reference proteome</keyword>
<organism evidence="2 3">
    <name type="scientific">Phaeospirillum tilakii</name>
    <dbReference type="NCBI Taxonomy" id="741673"/>
    <lineage>
        <taxon>Bacteria</taxon>
        <taxon>Pseudomonadati</taxon>
        <taxon>Pseudomonadota</taxon>
        <taxon>Alphaproteobacteria</taxon>
        <taxon>Rhodospirillales</taxon>
        <taxon>Rhodospirillaceae</taxon>
        <taxon>Phaeospirillum</taxon>
    </lineage>
</organism>
<dbReference type="RefSeq" id="WP_377314385.1">
    <property type="nucleotide sequence ID" value="NZ_JBHUIY010000004.1"/>
</dbReference>
<dbReference type="Pfam" id="PF11195">
    <property type="entry name" value="Tad2-like"/>
    <property type="match status" value="1"/>
</dbReference>
<evidence type="ECO:0000313" key="3">
    <source>
        <dbReference type="Proteomes" id="UP001597296"/>
    </source>
</evidence>
<dbReference type="Proteomes" id="UP001597296">
    <property type="component" value="Unassembled WGS sequence"/>
</dbReference>
<feature type="domain" description="Thoeris anti-defense 2-like" evidence="1">
    <location>
        <begin position="197"/>
        <end position="276"/>
    </location>
</feature>
<sequence>MKTYQCHKRVKAAQIASISDVIHSETEGYRVVTTTEGEEIHVKADILAHWQGPVEGNAIVEYEDGYRALSPWPAFEGGYTELRPMTGVQFRKKPVVIQAIKFDGTNVIDVHQFIAGSAPERNCRKAEDAWDDFCELARRDGYPIQTLEGEMRASVGDWIIRGVKGEYYPCKPDIFETTYEAATADAVAPDRPDNLPFGDALLALKAGERVARAGWDGKGMWLCLCDFSQDTITFPEFGIDHPHRKLPWIGMKASDNGFVPWLASQTDMLATDWQIVGA</sequence>
<evidence type="ECO:0000313" key="2">
    <source>
        <dbReference type="EMBL" id="MFD2232769.1"/>
    </source>
</evidence>
<dbReference type="InterPro" id="IPR021361">
    <property type="entry name" value="Tad2-like_dom"/>
</dbReference>
<accession>A0ABW5C694</accession>
<evidence type="ECO:0000259" key="1">
    <source>
        <dbReference type="Pfam" id="PF11195"/>
    </source>
</evidence>
<name>A0ABW5C694_9PROT</name>
<dbReference type="EMBL" id="JBHUIY010000004">
    <property type="protein sequence ID" value="MFD2232769.1"/>
    <property type="molecule type" value="Genomic_DNA"/>
</dbReference>
<reference evidence="3" key="1">
    <citation type="journal article" date="2019" name="Int. J. Syst. Evol. Microbiol.">
        <title>The Global Catalogue of Microorganisms (GCM) 10K type strain sequencing project: providing services to taxonomists for standard genome sequencing and annotation.</title>
        <authorList>
            <consortium name="The Broad Institute Genomics Platform"/>
            <consortium name="The Broad Institute Genome Sequencing Center for Infectious Disease"/>
            <person name="Wu L."/>
            <person name="Ma J."/>
        </authorList>
    </citation>
    <scope>NUCLEOTIDE SEQUENCE [LARGE SCALE GENOMIC DNA]</scope>
    <source>
        <strain evidence="3">KCTC 15012</strain>
    </source>
</reference>